<protein>
    <submittedName>
        <fullName evidence="1">Uncharacterized protein</fullName>
    </submittedName>
</protein>
<dbReference type="AlphaFoldDB" id="A0A4Y7JXW2"/>
<proteinExistence type="predicted"/>
<sequence length="94" mass="11229">MAMFLSELMNIHSNGRMISVFTFRQKFADVLLLFYLHQIHWGISHFEVFFNMFLSKLRNIHTNARIISEGNWLGKCTRRRHGMFSDFFTTLVLL</sequence>
<name>A0A4Y7JXW2_PAPSO</name>
<keyword evidence="2" id="KW-1185">Reference proteome</keyword>
<dbReference type="Proteomes" id="UP000316621">
    <property type="component" value="Chromosome 6"/>
</dbReference>
<evidence type="ECO:0000313" key="2">
    <source>
        <dbReference type="Proteomes" id="UP000316621"/>
    </source>
</evidence>
<reference evidence="1 2" key="1">
    <citation type="journal article" date="2018" name="Science">
        <title>The opium poppy genome and morphinan production.</title>
        <authorList>
            <person name="Guo L."/>
            <person name="Winzer T."/>
            <person name="Yang X."/>
            <person name="Li Y."/>
            <person name="Ning Z."/>
            <person name="He Z."/>
            <person name="Teodor R."/>
            <person name="Lu Y."/>
            <person name="Bowser T.A."/>
            <person name="Graham I.A."/>
            <person name="Ye K."/>
        </authorList>
    </citation>
    <scope>NUCLEOTIDE SEQUENCE [LARGE SCALE GENOMIC DNA]</scope>
    <source>
        <strain evidence="2">cv. HN1</strain>
        <tissue evidence="1">Leaves</tissue>
    </source>
</reference>
<dbReference type="EMBL" id="CM010720">
    <property type="protein sequence ID" value="RZC64831.1"/>
    <property type="molecule type" value="Genomic_DNA"/>
</dbReference>
<gene>
    <name evidence="1" type="ORF">C5167_008522</name>
</gene>
<dbReference type="Gramene" id="RZC64831">
    <property type="protein sequence ID" value="RZC64831"/>
    <property type="gene ID" value="C5167_008522"/>
</dbReference>
<organism evidence="1 2">
    <name type="scientific">Papaver somniferum</name>
    <name type="common">Opium poppy</name>
    <dbReference type="NCBI Taxonomy" id="3469"/>
    <lineage>
        <taxon>Eukaryota</taxon>
        <taxon>Viridiplantae</taxon>
        <taxon>Streptophyta</taxon>
        <taxon>Embryophyta</taxon>
        <taxon>Tracheophyta</taxon>
        <taxon>Spermatophyta</taxon>
        <taxon>Magnoliopsida</taxon>
        <taxon>Ranunculales</taxon>
        <taxon>Papaveraceae</taxon>
        <taxon>Papaveroideae</taxon>
        <taxon>Papaver</taxon>
    </lineage>
</organism>
<evidence type="ECO:0000313" key="1">
    <source>
        <dbReference type="EMBL" id="RZC64831.1"/>
    </source>
</evidence>
<accession>A0A4Y7JXW2</accession>